<proteinExistence type="predicted"/>
<comment type="caution">
    <text evidence="1">The sequence shown here is derived from an EMBL/GenBank/DDBJ whole genome shotgun (WGS) entry which is preliminary data.</text>
</comment>
<reference evidence="1" key="1">
    <citation type="journal article" date="2025" name="Int. J. Syst. Evol. Microbiol.">
        <title>Inconstantimicrobium mannanitabidum sp. nov., a novel member of the family Clostridiaceae isolated from anoxic soil under the treatment of reductive soil disinfestation.</title>
        <authorList>
            <person name="Ueki A."/>
            <person name="Tonouchi A."/>
            <person name="Honma S."/>
            <person name="Kaku N."/>
            <person name="Ueki K."/>
        </authorList>
    </citation>
    <scope>NUCLEOTIDE SEQUENCE</scope>
    <source>
        <strain evidence="1">TW13</strain>
    </source>
</reference>
<organism evidence="1 2">
    <name type="scientific">Inconstantimicrobium mannanitabidum</name>
    <dbReference type="NCBI Taxonomy" id="1604901"/>
    <lineage>
        <taxon>Bacteria</taxon>
        <taxon>Bacillati</taxon>
        <taxon>Bacillota</taxon>
        <taxon>Clostridia</taxon>
        <taxon>Eubacteriales</taxon>
        <taxon>Clostridiaceae</taxon>
        <taxon>Inconstantimicrobium</taxon>
    </lineage>
</organism>
<dbReference type="EMBL" id="BROD01000001">
    <property type="protein sequence ID" value="GKX68269.1"/>
    <property type="molecule type" value="Genomic_DNA"/>
</dbReference>
<evidence type="ECO:0000313" key="2">
    <source>
        <dbReference type="Proteomes" id="UP001058074"/>
    </source>
</evidence>
<accession>A0ACB5RGR4</accession>
<evidence type="ECO:0000313" key="1">
    <source>
        <dbReference type="EMBL" id="GKX68269.1"/>
    </source>
</evidence>
<gene>
    <name evidence="1" type="ORF">rsdtw13_35270</name>
</gene>
<keyword evidence="2" id="KW-1185">Reference proteome</keyword>
<dbReference type="Proteomes" id="UP001058074">
    <property type="component" value="Unassembled WGS sequence"/>
</dbReference>
<name>A0ACB5RGR4_9CLOT</name>
<protein>
    <submittedName>
        <fullName evidence="1">Permease</fullName>
    </submittedName>
</protein>
<sequence length="387" mass="42328">MRFSLKIAIRFLKSNKLQTLLIALGIAIGVSVQIFIGTLIQGLQKNLINKTVGNAPQITISSNTDVKTISNWESKYNTIKNNNKIVASTPSLTQPGFIKINNRIESILVRGLKFDDAEKIYNLKKNLYDGTIPNRKNEILIGKALRKELNLNKGDIIDIITPNGTKDRYTITGFYDLGTSAINKSWILTNIETAQVNFNLGNTINSVEVKLDEKDIFNANKIASEISKSLNDTKLNVDSWETQNSELLSALNGQSISSNMIQFFVLLSVILGIASVLAISVVQRSKQIGILKAMGVKDITSSQIFLLQGLILGFIGGFIGILLGLGLLYSFNSFALNADGSPIVPIYINYSFITISFIIAVLSATIAAVIPAKKSSKLQPMEVIRNG</sequence>